<dbReference type="EMBL" id="CAJVPV010004148">
    <property type="protein sequence ID" value="CAG8567699.1"/>
    <property type="molecule type" value="Genomic_DNA"/>
</dbReference>
<dbReference type="SUPFAM" id="SSF48452">
    <property type="entry name" value="TPR-like"/>
    <property type="match status" value="1"/>
</dbReference>
<feature type="compositionally biased region" description="Polar residues" evidence="3">
    <location>
        <begin position="12"/>
        <end position="64"/>
    </location>
</feature>
<evidence type="ECO:0000313" key="5">
    <source>
        <dbReference type="EMBL" id="CAG8567699.1"/>
    </source>
</evidence>
<proteinExistence type="predicted"/>
<feature type="region of interest" description="Disordered" evidence="3">
    <location>
        <begin position="345"/>
        <end position="392"/>
    </location>
</feature>
<dbReference type="InterPro" id="IPR011990">
    <property type="entry name" value="TPR-like_helical_dom_sf"/>
</dbReference>
<evidence type="ECO:0000256" key="2">
    <source>
        <dbReference type="SAM" id="Coils"/>
    </source>
</evidence>
<dbReference type="InterPro" id="IPR019734">
    <property type="entry name" value="TPR_rpt"/>
</dbReference>
<feature type="region of interest" description="Disordered" evidence="3">
    <location>
        <begin position="124"/>
        <end position="169"/>
    </location>
</feature>
<reference evidence="5" key="1">
    <citation type="submission" date="2021-06" db="EMBL/GenBank/DDBJ databases">
        <authorList>
            <person name="Kallberg Y."/>
            <person name="Tangrot J."/>
            <person name="Rosling A."/>
        </authorList>
    </citation>
    <scope>NUCLEOTIDE SEQUENCE</scope>
    <source>
        <strain evidence="5">CL551</strain>
    </source>
</reference>
<feature type="domain" description="UBA" evidence="4">
    <location>
        <begin position="286"/>
        <end position="329"/>
    </location>
</feature>
<dbReference type="Pfam" id="PF13174">
    <property type="entry name" value="TPR_6"/>
    <property type="match status" value="1"/>
</dbReference>
<evidence type="ECO:0000256" key="1">
    <source>
        <dbReference type="PROSITE-ProRule" id="PRU00339"/>
    </source>
</evidence>
<dbReference type="PANTHER" id="PTHR23172">
    <property type="entry name" value="AUXILIN/CYCLIN G-ASSOCIATED KINASE-RELATED"/>
    <property type="match status" value="1"/>
</dbReference>
<feature type="region of interest" description="Disordered" evidence="3">
    <location>
        <begin position="1"/>
        <end position="92"/>
    </location>
</feature>
<dbReference type="GO" id="GO:0030276">
    <property type="term" value="F:clathrin binding"/>
    <property type="evidence" value="ECO:0007669"/>
    <property type="project" value="TreeGrafter"/>
</dbReference>
<dbReference type="SUPFAM" id="SSF46934">
    <property type="entry name" value="UBA-like"/>
    <property type="match status" value="1"/>
</dbReference>
<feature type="compositionally biased region" description="Low complexity" evidence="3">
    <location>
        <begin position="65"/>
        <end position="80"/>
    </location>
</feature>
<dbReference type="InterPro" id="IPR036869">
    <property type="entry name" value="J_dom_sf"/>
</dbReference>
<dbReference type="GO" id="GO:0072583">
    <property type="term" value="P:clathrin-dependent endocytosis"/>
    <property type="evidence" value="ECO:0007669"/>
    <property type="project" value="TreeGrafter"/>
</dbReference>
<dbReference type="Gene3D" id="1.25.40.10">
    <property type="entry name" value="Tetratricopeptide repeat domain"/>
    <property type="match status" value="1"/>
</dbReference>
<dbReference type="Gene3D" id="1.10.287.110">
    <property type="entry name" value="DnaJ domain"/>
    <property type="match status" value="1"/>
</dbReference>
<sequence>MDDLNDLIWGNSGVSKTKTPQNNSTSLNSLRGHSNTPSTTKTSPILSSANKIHSTPIASTPNYFSSSINSNSSESSAFNKSPDDSPRINPVRNNTEAFDKLHSFNKKPTSLSLIEQLKLREQERRRKEEEENQRYDEHYDQSNFWDSLESKSNNNQSTANRNGTSDSQKTINQQVDLFDELLMPSSNIEKHESNPNKAKNKFYSQPNASLGSGNNRPDIGILSNTTNKISASDDLLDFGIFEQAPKSSQVIVEDNIDPFDTKSVSTLTNASSTVSRDSSESPIQRNIHKDHLVAQIVDMGFSASEAETALAATSSGEDISSAIEILFQQREAENQVFARREMNRNLHKTRQPNFRKFNTAQAYSPYEDDDDDSEPGSIPRSRNAPKKSHLDVAKSNMYGRSVSDGESSDLSSSSSNFYQSKEKLISTASEFGLTALKKASTLYKQSKEKVNKAIEEIQRQQGHPDGEVKRPRWMQDQYFQDSDDYSSEKYGDSTDQLNEINHDDNKFQEKYGKMEGFGKFRDVHKNDSGDETRQPEKISNKINSISREIRDRLVGKNPSKVDDRYGNLERYVDSDSTSNENLGHIGINEKLSKLEKFQDSYDETSSEDDQPVNRNRFGPTPSRSQVSNFDSIPSQKQMPKPPKPAVPSRKTKPDIESTYISPRRRPVNNPKNVSHEPSPTIKASPKPAPTPRPVIHASSEQLSSSDIHKNKGNEVFKLGQFDEAEKFYSLAIESLPSKHLLLVVLYNNRATTRLKIGNNRGCVEDCTFALELIDDVMRPPPPGVEIDLKGQYAKALLRRASAYESMEKYDRAKDDYQQLINSDPSSSNKVSDGLRRCQKAIMMSNGQSSANNISNMRVPEYTSSSSTAYNNVAIQPDSQNTFGTPLNEFGFVDPNVNVSIPIPVDPNNPAVKKLRDHARQQDFEESERLRHKDDVDQRISQWKLGKETNVRALIGSLETILWDELRWKKVGLHELVTPAQVKIQYKKAIGKVHPDKLNVSTTIEQRLLANGVFSILNDAWDVFRAQNNL</sequence>
<feature type="region of interest" description="Disordered" evidence="3">
    <location>
        <begin position="519"/>
        <end position="542"/>
    </location>
</feature>
<accession>A0A9N9BL18</accession>
<dbReference type="PANTHER" id="PTHR23172:SF19">
    <property type="entry name" value="J DOMAIN-CONTAINING PROTEIN"/>
    <property type="match status" value="1"/>
</dbReference>
<feature type="compositionally biased region" description="Acidic residues" evidence="3">
    <location>
        <begin position="600"/>
        <end position="610"/>
    </location>
</feature>
<evidence type="ECO:0000313" key="6">
    <source>
        <dbReference type="Proteomes" id="UP000789342"/>
    </source>
</evidence>
<dbReference type="InterPro" id="IPR015940">
    <property type="entry name" value="UBA"/>
</dbReference>
<feature type="compositionally biased region" description="Basic and acidic residues" evidence="3">
    <location>
        <begin position="124"/>
        <end position="140"/>
    </location>
</feature>
<keyword evidence="6" id="KW-1185">Reference proteome</keyword>
<feature type="compositionally biased region" description="Basic and acidic residues" evidence="3">
    <location>
        <begin position="519"/>
        <end position="539"/>
    </location>
</feature>
<comment type="caution">
    <text evidence="5">The sequence shown here is derived from an EMBL/GenBank/DDBJ whole genome shotgun (WGS) entry which is preliminary data.</text>
</comment>
<dbReference type="PROSITE" id="PS50030">
    <property type="entry name" value="UBA"/>
    <property type="match status" value="1"/>
</dbReference>
<feature type="compositionally biased region" description="Polar residues" evidence="3">
    <location>
        <begin position="202"/>
        <end position="215"/>
    </location>
</feature>
<organism evidence="5 6">
    <name type="scientific">Acaulospora morrowiae</name>
    <dbReference type="NCBI Taxonomy" id="94023"/>
    <lineage>
        <taxon>Eukaryota</taxon>
        <taxon>Fungi</taxon>
        <taxon>Fungi incertae sedis</taxon>
        <taxon>Mucoromycota</taxon>
        <taxon>Glomeromycotina</taxon>
        <taxon>Glomeromycetes</taxon>
        <taxon>Diversisporales</taxon>
        <taxon>Acaulosporaceae</taxon>
        <taxon>Acaulospora</taxon>
    </lineage>
</organism>
<feature type="region of interest" description="Disordered" evidence="3">
    <location>
        <begin position="188"/>
        <end position="216"/>
    </location>
</feature>
<dbReference type="Proteomes" id="UP000789342">
    <property type="component" value="Unassembled WGS sequence"/>
</dbReference>
<feature type="coiled-coil region" evidence="2">
    <location>
        <begin position="436"/>
        <end position="463"/>
    </location>
</feature>
<dbReference type="GO" id="GO:0072318">
    <property type="term" value="P:clathrin coat disassembly"/>
    <property type="evidence" value="ECO:0007669"/>
    <property type="project" value="TreeGrafter"/>
</dbReference>
<evidence type="ECO:0000256" key="3">
    <source>
        <dbReference type="SAM" id="MobiDB-lite"/>
    </source>
</evidence>
<dbReference type="GO" id="GO:0005737">
    <property type="term" value="C:cytoplasm"/>
    <property type="evidence" value="ECO:0007669"/>
    <property type="project" value="TreeGrafter"/>
</dbReference>
<feature type="compositionally biased region" description="Polar residues" evidence="3">
    <location>
        <begin position="141"/>
        <end position="169"/>
    </location>
</feature>
<keyword evidence="2" id="KW-0175">Coiled coil</keyword>
<feature type="region of interest" description="Disordered" evidence="3">
    <location>
        <begin position="483"/>
        <end position="506"/>
    </location>
</feature>
<dbReference type="SUPFAM" id="SSF46565">
    <property type="entry name" value="Chaperone J-domain"/>
    <property type="match status" value="1"/>
</dbReference>
<dbReference type="CDD" id="cd06257">
    <property type="entry name" value="DnaJ"/>
    <property type="match status" value="1"/>
</dbReference>
<feature type="region of interest" description="Disordered" evidence="3">
    <location>
        <begin position="598"/>
        <end position="708"/>
    </location>
</feature>
<dbReference type="FunFam" id="1.10.287.110:FF:000002">
    <property type="entry name" value="putative tyrosine-protein phosphatase auxilin isoform X2"/>
    <property type="match status" value="1"/>
</dbReference>
<dbReference type="InterPro" id="IPR001623">
    <property type="entry name" value="DnaJ_domain"/>
</dbReference>
<dbReference type="PROSITE" id="PS50005">
    <property type="entry name" value="TPR"/>
    <property type="match status" value="2"/>
</dbReference>
<dbReference type="SMART" id="SM00028">
    <property type="entry name" value="TPR"/>
    <property type="match status" value="3"/>
</dbReference>
<gene>
    <name evidence="5" type="ORF">AMORRO_LOCUS6318</name>
</gene>
<protein>
    <submittedName>
        <fullName evidence="5">3542_t:CDS:1</fullName>
    </submittedName>
</protein>
<feature type="repeat" description="TPR" evidence="1">
    <location>
        <begin position="705"/>
        <end position="738"/>
    </location>
</feature>
<dbReference type="GO" id="GO:0031982">
    <property type="term" value="C:vesicle"/>
    <property type="evidence" value="ECO:0007669"/>
    <property type="project" value="TreeGrafter"/>
</dbReference>
<feature type="compositionally biased region" description="Polar residues" evidence="3">
    <location>
        <begin position="621"/>
        <end position="632"/>
    </location>
</feature>
<dbReference type="Gene3D" id="1.10.8.10">
    <property type="entry name" value="DNA helicase RuvA subunit, C-terminal domain"/>
    <property type="match status" value="1"/>
</dbReference>
<dbReference type="OrthoDB" id="1717591at2759"/>
<dbReference type="InterPro" id="IPR009060">
    <property type="entry name" value="UBA-like_sf"/>
</dbReference>
<name>A0A9N9BL18_9GLOM</name>
<keyword evidence="1" id="KW-0802">TPR repeat</keyword>
<feature type="repeat" description="TPR" evidence="1">
    <location>
        <begin position="793"/>
        <end position="826"/>
    </location>
</feature>
<dbReference type="AlphaFoldDB" id="A0A9N9BL18"/>
<evidence type="ECO:0000259" key="4">
    <source>
        <dbReference type="PROSITE" id="PS50030"/>
    </source>
</evidence>